<reference evidence="1 2" key="1">
    <citation type="submission" date="2016-03" db="EMBL/GenBank/DDBJ databases">
        <title>Comparative genomics of 54 Lactobacillus plantarum strains reveals genomic uncoupling from niche constraints.</title>
        <authorList>
            <person name="Martino M.E."/>
        </authorList>
    </citation>
    <scope>NUCLEOTIDE SEQUENCE [LARGE SCALE GENOMIC DNA]</scope>
    <source>
        <strain evidence="1 2">19.1</strain>
    </source>
</reference>
<evidence type="ECO:0000313" key="2">
    <source>
        <dbReference type="Proteomes" id="UP000076882"/>
    </source>
</evidence>
<organism evidence="1 2">
    <name type="scientific">Lactiplantibacillus plantarum</name>
    <name type="common">Lactobacillus plantarum</name>
    <dbReference type="NCBI Taxonomy" id="1590"/>
    <lineage>
        <taxon>Bacteria</taxon>
        <taxon>Bacillati</taxon>
        <taxon>Bacillota</taxon>
        <taxon>Bacilli</taxon>
        <taxon>Lactobacillales</taxon>
        <taxon>Lactobacillaceae</taxon>
        <taxon>Lactiplantibacillus</taxon>
    </lineage>
</organism>
<dbReference type="Proteomes" id="UP000076882">
    <property type="component" value="Unassembled WGS sequence"/>
</dbReference>
<gene>
    <name evidence="1" type="ORF">Lp19_2821</name>
</gene>
<dbReference type="PATRIC" id="fig|1590.174.peg.2083"/>
<comment type="caution">
    <text evidence="1">The sequence shown here is derived from an EMBL/GenBank/DDBJ whole genome shotgun (WGS) entry which is preliminary data.</text>
</comment>
<accession>A0A162GAG8</accession>
<dbReference type="AlphaFoldDB" id="A0A162GAG8"/>
<sequence length="41" mass="4627">MAHLVGGACLRVALTKILMARWSLVARYENMAQWRTSHNIG</sequence>
<protein>
    <submittedName>
        <fullName evidence="1">Uncharacterized protein</fullName>
    </submittedName>
</protein>
<name>A0A162GAG8_LACPN</name>
<dbReference type="EMBL" id="LUXM01000040">
    <property type="protein sequence ID" value="KZU91535.1"/>
    <property type="molecule type" value="Genomic_DNA"/>
</dbReference>
<evidence type="ECO:0000313" key="1">
    <source>
        <dbReference type="EMBL" id="KZU91535.1"/>
    </source>
</evidence>
<proteinExistence type="predicted"/>